<keyword evidence="3" id="KW-0813">Transport</keyword>
<organism evidence="9 10">
    <name type="scientific">Lactobacillus kullabergensis</name>
    <dbReference type="NCBI Taxonomy" id="1218493"/>
    <lineage>
        <taxon>Bacteria</taxon>
        <taxon>Bacillati</taxon>
        <taxon>Bacillota</taxon>
        <taxon>Bacilli</taxon>
        <taxon>Lactobacillales</taxon>
        <taxon>Lactobacillaceae</taxon>
        <taxon>Lactobacillus</taxon>
    </lineage>
</organism>
<accession>A0A0F4LB20</accession>
<dbReference type="STRING" id="1218493.JF76_10930"/>
<keyword evidence="5 8" id="KW-0812">Transmembrane</keyword>
<reference evidence="9 10" key="1">
    <citation type="submission" date="2014-12" db="EMBL/GenBank/DDBJ databases">
        <title>Comparative genomics of the lactic acid bacteria isolated from the honey bee gut.</title>
        <authorList>
            <person name="Ellegaard K.M."/>
            <person name="Tamarit D."/>
            <person name="Javelind E."/>
            <person name="Olofsson T."/>
            <person name="Andersson S.G."/>
            <person name="Vasquez A."/>
        </authorList>
    </citation>
    <scope>NUCLEOTIDE SEQUENCE [LARGE SCALE GENOMIC DNA]</scope>
    <source>
        <strain evidence="9 10">Biut2</strain>
    </source>
</reference>
<dbReference type="PATRIC" id="fig|1218493.3.peg.1144"/>
<dbReference type="GO" id="GO:0005886">
    <property type="term" value="C:plasma membrane"/>
    <property type="evidence" value="ECO:0007669"/>
    <property type="project" value="UniProtKB-SubCell"/>
</dbReference>
<comment type="subcellular location">
    <subcellularLocation>
        <location evidence="1">Cell membrane</location>
        <topology evidence="1">Multi-pass membrane protein</topology>
    </subcellularLocation>
</comment>
<feature type="transmembrane region" description="Helical" evidence="8">
    <location>
        <begin position="163"/>
        <end position="181"/>
    </location>
</feature>
<feature type="transmembrane region" description="Helical" evidence="8">
    <location>
        <begin position="56"/>
        <end position="78"/>
    </location>
</feature>
<dbReference type="RefSeq" id="WP_045928177.1">
    <property type="nucleotide sequence ID" value="NZ_JBHSZS010000025.1"/>
</dbReference>
<proteinExistence type="inferred from homology"/>
<feature type="transmembrane region" description="Helical" evidence="8">
    <location>
        <begin position="187"/>
        <end position="207"/>
    </location>
</feature>
<dbReference type="PANTHER" id="PTHR34979:SF1">
    <property type="entry name" value="INNER MEMBRANE PROTEIN YGAZ"/>
    <property type="match status" value="1"/>
</dbReference>
<evidence type="ECO:0000256" key="1">
    <source>
        <dbReference type="ARBA" id="ARBA00004651"/>
    </source>
</evidence>
<evidence type="ECO:0000256" key="5">
    <source>
        <dbReference type="ARBA" id="ARBA00022692"/>
    </source>
</evidence>
<dbReference type="OrthoDB" id="3177005at2"/>
<feature type="transmembrane region" description="Helical" evidence="8">
    <location>
        <begin position="21"/>
        <end position="50"/>
    </location>
</feature>
<dbReference type="PANTHER" id="PTHR34979">
    <property type="entry name" value="INNER MEMBRANE PROTEIN YGAZ"/>
    <property type="match status" value="1"/>
</dbReference>
<protein>
    <submittedName>
        <fullName evidence="9">Azaleucine resistance protein AzlC</fullName>
    </submittedName>
</protein>
<evidence type="ECO:0000313" key="9">
    <source>
        <dbReference type="EMBL" id="KJY55454.1"/>
    </source>
</evidence>
<dbReference type="Proteomes" id="UP000033533">
    <property type="component" value="Unassembled WGS sequence"/>
</dbReference>
<evidence type="ECO:0000256" key="8">
    <source>
        <dbReference type="SAM" id="Phobius"/>
    </source>
</evidence>
<gene>
    <name evidence="9" type="ORF">JF76_10930</name>
</gene>
<feature type="transmembrane region" description="Helical" evidence="8">
    <location>
        <begin position="98"/>
        <end position="117"/>
    </location>
</feature>
<feature type="transmembrane region" description="Helical" evidence="8">
    <location>
        <begin position="137"/>
        <end position="156"/>
    </location>
</feature>
<evidence type="ECO:0000313" key="10">
    <source>
        <dbReference type="Proteomes" id="UP000033533"/>
    </source>
</evidence>
<keyword evidence="4" id="KW-1003">Cell membrane</keyword>
<dbReference type="HOGENOM" id="CLU_065777_3_0_9"/>
<evidence type="ECO:0000256" key="2">
    <source>
        <dbReference type="ARBA" id="ARBA00010735"/>
    </source>
</evidence>
<evidence type="ECO:0000256" key="7">
    <source>
        <dbReference type="ARBA" id="ARBA00023136"/>
    </source>
</evidence>
<dbReference type="AlphaFoldDB" id="A0A0F4LB20"/>
<keyword evidence="6 8" id="KW-1133">Transmembrane helix</keyword>
<dbReference type="InterPro" id="IPR011606">
    <property type="entry name" value="Brnchd-chn_aa_trnsp_permease"/>
</dbReference>
<dbReference type="GO" id="GO:1903785">
    <property type="term" value="P:L-valine transmembrane transport"/>
    <property type="evidence" value="ECO:0007669"/>
    <property type="project" value="TreeGrafter"/>
</dbReference>
<name>A0A0F4LB20_9LACO</name>
<evidence type="ECO:0000256" key="3">
    <source>
        <dbReference type="ARBA" id="ARBA00022448"/>
    </source>
</evidence>
<keyword evidence="7 8" id="KW-0472">Membrane</keyword>
<comment type="caution">
    <text evidence="9">The sequence shown here is derived from an EMBL/GenBank/DDBJ whole genome shotgun (WGS) entry which is preliminary data.</text>
</comment>
<sequence length="235" mass="25721">MESSLSKRAAVIDTIPTVFGYLGIASAFGVIARSTGFSTITVIMMSIIIYAGSAQFTTISMLVAGSPIASIIFTTFMVNSRMILMSTTVAPYFKKDKLGKGILIGTLLTDESFALAMNKLNFTNDKMNFSWFNTENMISYKTWVFATAIGAILGNFIKDPKQLGLDFANVAMFIGLLYLQVNNDKSLNKLLQVIVILLTMLLTYILTMILPPSLVIIVVTLIGCALGMVIKRVFF</sequence>
<dbReference type="EMBL" id="JXBY01000019">
    <property type="protein sequence ID" value="KJY55454.1"/>
    <property type="molecule type" value="Genomic_DNA"/>
</dbReference>
<evidence type="ECO:0000256" key="6">
    <source>
        <dbReference type="ARBA" id="ARBA00022989"/>
    </source>
</evidence>
<evidence type="ECO:0000256" key="4">
    <source>
        <dbReference type="ARBA" id="ARBA00022475"/>
    </source>
</evidence>
<dbReference type="Pfam" id="PF03591">
    <property type="entry name" value="AzlC"/>
    <property type="match status" value="1"/>
</dbReference>
<comment type="similarity">
    <text evidence="2">Belongs to the AzlC family.</text>
</comment>